<name>A0A9D4SUR9_RHISA</name>
<dbReference type="AlphaFoldDB" id="A0A9D4SUR9"/>
<reference evidence="2" key="2">
    <citation type="submission" date="2021-09" db="EMBL/GenBank/DDBJ databases">
        <authorList>
            <person name="Jia N."/>
            <person name="Wang J."/>
            <person name="Shi W."/>
            <person name="Du L."/>
            <person name="Sun Y."/>
            <person name="Zhan W."/>
            <person name="Jiang J."/>
            <person name="Wang Q."/>
            <person name="Zhang B."/>
            <person name="Ji P."/>
            <person name="Sakyi L.B."/>
            <person name="Cui X."/>
            <person name="Yuan T."/>
            <person name="Jiang B."/>
            <person name="Yang W."/>
            <person name="Lam T.T.-Y."/>
            <person name="Chang Q."/>
            <person name="Ding S."/>
            <person name="Wang X."/>
            <person name="Zhu J."/>
            <person name="Ruan X."/>
            <person name="Zhao L."/>
            <person name="Wei J."/>
            <person name="Que T."/>
            <person name="Du C."/>
            <person name="Cheng J."/>
            <person name="Dai P."/>
            <person name="Han X."/>
            <person name="Huang E."/>
            <person name="Gao Y."/>
            <person name="Liu J."/>
            <person name="Shao H."/>
            <person name="Ye R."/>
            <person name="Li L."/>
            <person name="Wei W."/>
            <person name="Wang X."/>
            <person name="Wang C."/>
            <person name="Huo Q."/>
            <person name="Li W."/>
            <person name="Guo W."/>
            <person name="Chen H."/>
            <person name="Chen S."/>
            <person name="Zhou L."/>
            <person name="Zhou L."/>
            <person name="Ni X."/>
            <person name="Tian J."/>
            <person name="Zhou Y."/>
            <person name="Sheng Y."/>
            <person name="Liu T."/>
            <person name="Pan Y."/>
            <person name="Xia L."/>
            <person name="Li J."/>
            <person name="Zhao F."/>
            <person name="Cao W."/>
        </authorList>
    </citation>
    <scope>NUCLEOTIDE SEQUENCE</scope>
    <source>
        <strain evidence="2">Rsan-2018</strain>
        <tissue evidence="2">Larvae</tissue>
    </source>
</reference>
<reference evidence="2" key="1">
    <citation type="journal article" date="2020" name="Cell">
        <title>Large-Scale Comparative Analyses of Tick Genomes Elucidate Their Genetic Diversity and Vector Capacities.</title>
        <authorList>
            <consortium name="Tick Genome and Microbiome Consortium (TIGMIC)"/>
            <person name="Jia N."/>
            <person name="Wang J."/>
            <person name="Shi W."/>
            <person name="Du L."/>
            <person name="Sun Y."/>
            <person name="Zhan W."/>
            <person name="Jiang J.F."/>
            <person name="Wang Q."/>
            <person name="Zhang B."/>
            <person name="Ji P."/>
            <person name="Bell-Sakyi L."/>
            <person name="Cui X.M."/>
            <person name="Yuan T.T."/>
            <person name="Jiang B.G."/>
            <person name="Yang W.F."/>
            <person name="Lam T.T."/>
            <person name="Chang Q.C."/>
            <person name="Ding S.J."/>
            <person name="Wang X.J."/>
            <person name="Zhu J.G."/>
            <person name="Ruan X.D."/>
            <person name="Zhao L."/>
            <person name="Wei J.T."/>
            <person name="Ye R.Z."/>
            <person name="Que T.C."/>
            <person name="Du C.H."/>
            <person name="Zhou Y.H."/>
            <person name="Cheng J.X."/>
            <person name="Dai P.F."/>
            <person name="Guo W.B."/>
            <person name="Han X.H."/>
            <person name="Huang E.J."/>
            <person name="Li L.F."/>
            <person name="Wei W."/>
            <person name="Gao Y.C."/>
            <person name="Liu J.Z."/>
            <person name="Shao H.Z."/>
            <person name="Wang X."/>
            <person name="Wang C.C."/>
            <person name="Yang T.C."/>
            <person name="Huo Q.B."/>
            <person name="Li W."/>
            <person name="Chen H.Y."/>
            <person name="Chen S.E."/>
            <person name="Zhou L.G."/>
            <person name="Ni X.B."/>
            <person name="Tian J.H."/>
            <person name="Sheng Y."/>
            <person name="Liu T."/>
            <person name="Pan Y.S."/>
            <person name="Xia L.Y."/>
            <person name="Li J."/>
            <person name="Zhao F."/>
            <person name="Cao W.C."/>
        </authorList>
    </citation>
    <scope>NUCLEOTIDE SEQUENCE</scope>
    <source>
        <strain evidence="2">Rsan-2018</strain>
    </source>
</reference>
<keyword evidence="3" id="KW-1185">Reference proteome</keyword>
<proteinExistence type="predicted"/>
<feature type="compositionally biased region" description="Polar residues" evidence="1">
    <location>
        <begin position="265"/>
        <end position="281"/>
    </location>
</feature>
<feature type="region of interest" description="Disordered" evidence="1">
    <location>
        <begin position="178"/>
        <end position="199"/>
    </location>
</feature>
<dbReference type="EMBL" id="JABSTV010001251">
    <property type="protein sequence ID" value="KAH7951578.1"/>
    <property type="molecule type" value="Genomic_DNA"/>
</dbReference>
<feature type="compositionally biased region" description="Polar residues" evidence="1">
    <location>
        <begin position="178"/>
        <end position="190"/>
    </location>
</feature>
<dbReference type="Proteomes" id="UP000821837">
    <property type="component" value="Chromosome 5"/>
</dbReference>
<comment type="caution">
    <text evidence="2">The sequence shown here is derived from an EMBL/GenBank/DDBJ whole genome shotgun (WGS) entry which is preliminary data.</text>
</comment>
<sequence>MEITEIACHLVQFTVRQMKGSTTERERIESQVRKAPMAPVVSPFSSISHTYPGDCDIATPLLRFEGLRDVQMPKEFLGKVDERKRLKEELDTHTQHPENLKELIYGISEFYDRIGEDVFEVNLVAGSTYPCFNALVDAGDDLMERARHRLQYRPPPPKTKSRATWHIRRTACLTQWQSPSTPQLSSSRGMRQSPRPVAQMGARADLRDEYSWRRSLHSPDLGLRLLALRRTRAIAEGLQLPVPAWVEPCLQYTSVQAAAFDDTSLNSDRSPLLRQNRQGTPPTRERWLSADGLSASLDSNRKTLREMARSIIKEELHPQATSTVKFVTRFYKRNPRRNLFDSNNNCRNVLYKRTPTLYANPPCTMLRLQPPVAAHPDLI</sequence>
<gene>
    <name evidence="2" type="ORF">HPB52_010371</name>
</gene>
<organism evidence="2 3">
    <name type="scientific">Rhipicephalus sanguineus</name>
    <name type="common">Brown dog tick</name>
    <name type="synonym">Ixodes sanguineus</name>
    <dbReference type="NCBI Taxonomy" id="34632"/>
    <lineage>
        <taxon>Eukaryota</taxon>
        <taxon>Metazoa</taxon>
        <taxon>Ecdysozoa</taxon>
        <taxon>Arthropoda</taxon>
        <taxon>Chelicerata</taxon>
        <taxon>Arachnida</taxon>
        <taxon>Acari</taxon>
        <taxon>Parasitiformes</taxon>
        <taxon>Ixodida</taxon>
        <taxon>Ixodoidea</taxon>
        <taxon>Ixodidae</taxon>
        <taxon>Rhipicephalinae</taxon>
        <taxon>Rhipicephalus</taxon>
        <taxon>Rhipicephalus</taxon>
    </lineage>
</organism>
<accession>A0A9D4SUR9</accession>
<evidence type="ECO:0000313" key="3">
    <source>
        <dbReference type="Proteomes" id="UP000821837"/>
    </source>
</evidence>
<evidence type="ECO:0000256" key="1">
    <source>
        <dbReference type="SAM" id="MobiDB-lite"/>
    </source>
</evidence>
<protein>
    <submittedName>
        <fullName evidence="2">Uncharacterized protein</fullName>
    </submittedName>
</protein>
<feature type="region of interest" description="Disordered" evidence="1">
    <location>
        <begin position="265"/>
        <end position="285"/>
    </location>
</feature>
<evidence type="ECO:0000313" key="2">
    <source>
        <dbReference type="EMBL" id="KAH7951578.1"/>
    </source>
</evidence>